<sequence>MNEKMCLTLQWDLVCENRYKNPLTTAIHYIGVLLGVLFSGHLSDRFGRKLLLFIMMAVQTVGLTAQIFSPSWEAFLLIYFIVGAGECSNYVIAYVLGMNFDLLHSVSLGYMAMPAAAFFLRDWRMLLIPMAVSGLIYIPLWW</sequence>
<dbReference type="PROSITE" id="PS50850">
    <property type="entry name" value="MFS"/>
    <property type="match status" value="1"/>
</dbReference>
<dbReference type="InterPro" id="IPR036259">
    <property type="entry name" value="MFS_trans_sf"/>
</dbReference>
<dbReference type="GO" id="GO:0016020">
    <property type="term" value="C:membrane"/>
    <property type="evidence" value="ECO:0007669"/>
    <property type="project" value="UniProtKB-SubCell"/>
</dbReference>
<dbReference type="Pfam" id="PF07690">
    <property type="entry name" value="MFS_1"/>
    <property type="match status" value="1"/>
</dbReference>
<evidence type="ECO:0000256" key="3">
    <source>
        <dbReference type="ARBA" id="ARBA00022989"/>
    </source>
</evidence>
<feature type="transmembrane region" description="Helical" evidence="5">
    <location>
        <begin position="26"/>
        <end position="43"/>
    </location>
</feature>
<evidence type="ECO:0000256" key="5">
    <source>
        <dbReference type="SAM" id="Phobius"/>
    </source>
</evidence>
<dbReference type="GO" id="GO:0022857">
    <property type="term" value="F:transmembrane transporter activity"/>
    <property type="evidence" value="ECO:0007669"/>
    <property type="project" value="InterPro"/>
</dbReference>
<dbReference type="InterPro" id="IPR011701">
    <property type="entry name" value="MFS"/>
</dbReference>
<feature type="transmembrane region" description="Helical" evidence="5">
    <location>
        <begin position="102"/>
        <end position="119"/>
    </location>
</feature>
<dbReference type="AlphaFoldDB" id="A0A3Q2DQ41"/>
<dbReference type="Proteomes" id="UP000265020">
    <property type="component" value="Unassembled WGS sequence"/>
</dbReference>
<name>A0A3Q2DQ41_CYPVA</name>
<comment type="subcellular location">
    <subcellularLocation>
        <location evidence="1">Membrane</location>
        <topology evidence="1">Multi-pass membrane protein</topology>
    </subcellularLocation>
</comment>
<feature type="transmembrane region" description="Helical" evidence="5">
    <location>
        <begin position="50"/>
        <end position="68"/>
    </location>
</feature>
<evidence type="ECO:0000313" key="7">
    <source>
        <dbReference type="Ensembl" id="ENSCVAP00000021748.1"/>
    </source>
</evidence>
<feature type="transmembrane region" description="Helical" evidence="5">
    <location>
        <begin position="125"/>
        <end position="141"/>
    </location>
</feature>
<dbReference type="OMA" id="QWFLIAD"/>
<protein>
    <recommendedName>
        <fullName evidence="6">Major facilitator superfamily (MFS) profile domain-containing protein</fullName>
    </recommendedName>
</protein>
<dbReference type="STRING" id="28743.ENSCVAP00000021748"/>
<dbReference type="SUPFAM" id="SSF103473">
    <property type="entry name" value="MFS general substrate transporter"/>
    <property type="match status" value="1"/>
</dbReference>
<evidence type="ECO:0000256" key="1">
    <source>
        <dbReference type="ARBA" id="ARBA00004141"/>
    </source>
</evidence>
<dbReference type="Gene3D" id="1.20.1250.20">
    <property type="entry name" value="MFS general substrate transporter like domains"/>
    <property type="match status" value="1"/>
</dbReference>
<feature type="transmembrane region" description="Helical" evidence="5">
    <location>
        <begin position="74"/>
        <end position="95"/>
    </location>
</feature>
<keyword evidence="4 5" id="KW-0472">Membrane</keyword>
<dbReference type="InterPro" id="IPR020846">
    <property type="entry name" value="MFS_dom"/>
</dbReference>
<keyword evidence="8" id="KW-1185">Reference proteome</keyword>
<organism evidence="7 8">
    <name type="scientific">Cyprinodon variegatus</name>
    <name type="common">Sheepshead minnow</name>
    <dbReference type="NCBI Taxonomy" id="28743"/>
    <lineage>
        <taxon>Eukaryota</taxon>
        <taxon>Metazoa</taxon>
        <taxon>Chordata</taxon>
        <taxon>Craniata</taxon>
        <taxon>Vertebrata</taxon>
        <taxon>Euteleostomi</taxon>
        <taxon>Actinopterygii</taxon>
        <taxon>Neopterygii</taxon>
        <taxon>Teleostei</taxon>
        <taxon>Neoteleostei</taxon>
        <taxon>Acanthomorphata</taxon>
        <taxon>Ovalentaria</taxon>
        <taxon>Atherinomorphae</taxon>
        <taxon>Cyprinodontiformes</taxon>
        <taxon>Cyprinodontidae</taxon>
        <taxon>Cyprinodon</taxon>
    </lineage>
</organism>
<reference evidence="7" key="1">
    <citation type="submission" date="2025-08" db="UniProtKB">
        <authorList>
            <consortium name="Ensembl"/>
        </authorList>
    </citation>
    <scope>IDENTIFICATION</scope>
</reference>
<proteinExistence type="predicted"/>
<dbReference type="PANTHER" id="PTHR24064">
    <property type="entry name" value="SOLUTE CARRIER FAMILY 22 MEMBER"/>
    <property type="match status" value="1"/>
</dbReference>
<keyword evidence="3 5" id="KW-1133">Transmembrane helix</keyword>
<accession>A0A3Q2DQ41</accession>
<keyword evidence="2 5" id="KW-0812">Transmembrane</keyword>
<evidence type="ECO:0000313" key="8">
    <source>
        <dbReference type="Proteomes" id="UP000265020"/>
    </source>
</evidence>
<dbReference type="Ensembl" id="ENSCVAT00000011022.1">
    <property type="protein sequence ID" value="ENSCVAP00000021748.1"/>
    <property type="gene ID" value="ENSCVAG00000004015.1"/>
</dbReference>
<evidence type="ECO:0000256" key="4">
    <source>
        <dbReference type="ARBA" id="ARBA00023136"/>
    </source>
</evidence>
<reference evidence="7" key="2">
    <citation type="submission" date="2025-09" db="UniProtKB">
        <authorList>
            <consortium name="Ensembl"/>
        </authorList>
    </citation>
    <scope>IDENTIFICATION</scope>
</reference>
<dbReference type="GeneTree" id="ENSGT00940000167667"/>
<feature type="domain" description="Major facilitator superfamily (MFS) profile" evidence="6">
    <location>
        <begin position="1"/>
        <end position="142"/>
    </location>
</feature>
<evidence type="ECO:0000256" key="2">
    <source>
        <dbReference type="ARBA" id="ARBA00022692"/>
    </source>
</evidence>
<evidence type="ECO:0000259" key="6">
    <source>
        <dbReference type="PROSITE" id="PS50850"/>
    </source>
</evidence>